<accession>A0A9P0PG70</accession>
<evidence type="ECO:0000313" key="1">
    <source>
        <dbReference type="EMBL" id="CAH1979366.1"/>
    </source>
</evidence>
<dbReference type="Proteomes" id="UP001152888">
    <property type="component" value="Unassembled WGS sequence"/>
</dbReference>
<protein>
    <submittedName>
        <fullName evidence="1">Uncharacterized protein</fullName>
    </submittedName>
</protein>
<keyword evidence="2" id="KW-1185">Reference proteome</keyword>
<organism evidence="1 2">
    <name type="scientific">Acanthoscelides obtectus</name>
    <name type="common">Bean weevil</name>
    <name type="synonym">Bruchus obtectus</name>
    <dbReference type="NCBI Taxonomy" id="200917"/>
    <lineage>
        <taxon>Eukaryota</taxon>
        <taxon>Metazoa</taxon>
        <taxon>Ecdysozoa</taxon>
        <taxon>Arthropoda</taxon>
        <taxon>Hexapoda</taxon>
        <taxon>Insecta</taxon>
        <taxon>Pterygota</taxon>
        <taxon>Neoptera</taxon>
        <taxon>Endopterygota</taxon>
        <taxon>Coleoptera</taxon>
        <taxon>Polyphaga</taxon>
        <taxon>Cucujiformia</taxon>
        <taxon>Chrysomeloidea</taxon>
        <taxon>Chrysomelidae</taxon>
        <taxon>Bruchinae</taxon>
        <taxon>Bruchini</taxon>
        <taxon>Acanthoscelides</taxon>
    </lineage>
</organism>
<evidence type="ECO:0000313" key="2">
    <source>
        <dbReference type="Proteomes" id="UP001152888"/>
    </source>
</evidence>
<reference evidence="1" key="1">
    <citation type="submission" date="2022-03" db="EMBL/GenBank/DDBJ databases">
        <authorList>
            <person name="Sayadi A."/>
        </authorList>
    </citation>
    <scope>NUCLEOTIDE SEQUENCE</scope>
</reference>
<name>A0A9P0PG70_ACAOB</name>
<gene>
    <name evidence="1" type="ORF">ACAOBT_LOCUS13402</name>
</gene>
<comment type="caution">
    <text evidence="1">The sequence shown here is derived from an EMBL/GenBank/DDBJ whole genome shotgun (WGS) entry which is preliminary data.</text>
</comment>
<dbReference type="EMBL" id="CAKOFQ010006877">
    <property type="protein sequence ID" value="CAH1979366.1"/>
    <property type="molecule type" value="Genomic_DNA"/>
</dbReference>
<dbReference type="AlphaFoldDB" id="A0A9P0PG70"/>
<proteinExistence type="predicted"/>
<sequence>MEGILRNSLENRGACCLDPLCRLKMLAFHRPFQARKQKKSGGGGGTSGL</sequence>